<gene>
    <name evidence="2" type="ORF">QR674_13290</name>
</gene>
<evidence type="ECO:0000313" key="2">
    <source>
        <dbReference type="EMBL" id="MDV2469954.1"/>
    </source>
</evidence>
<dbReference type="Proteomes" id="UP001278188">
    <property type="component" value="Unassembled WGS sequence"/>
</dbReference>
<reference evidence="2 3" key="1">
    <citation type="submission" date="2023-06" db="EMBL/GenBank/DDBJ databases">
        <title>Genomic Analysis of Acinetobacter Strains Recovered from South Australian Aquatic Samples provides Insights into the Circulation of Antibiotic Resistance determinants in the Environment.</title>
        <authorList>
            <person name="Tobin L."/>
            <person name="Jarocki V.M."/>
            <person name="Kenyon J."/>
            <person name="Drigo B."/>
            <person name="Donner E."/>
            <person name="Djordjevic S.P."/>
            <person name="Hamidian M."/>
        </authorList>
    </citation>
    <scope>NUCLEOTIDE SEQUENCE [LARGE SCALE GENOMIC DNA]</scope>
    <source>
        <strain evidence="2 3">SAAc652</strain>
    </source>
</reference>
<keyword evidence="3" id="KW-1185">Reference proteome</keyword>
<evidence type="ECO:0000256" key="1">
    <source>
        <dbReference type="SAM" id="SignalP"/>
    </source>
</evidence>
<evidence type="ECO:0000313" key="3">
    <source>
        <dbReference type="Proteomes" id="UP001278188"/>
    </source>
</evidence>
<comment type="caution">
    <text evidence="2">The sequence shown here is derived from an EMBL/GenBank/DDBJ whole genome shotgun (WGS) entry which is preliminary data.</text>
</comment>
<organism evidence="2 3">
    <name type="scientific">Acinetobacter chinensis</name>
    <dbReference type="NCBI Taxonomy" id="2004650"/>
    <lineage>
        <taxon>Bacteria</taxon>
        <taxon>Pseudomonadati</taxon>
        <taxon>Pseudomonadota</taxon>
        <taxon>Gammaproteobacteria</taxon>
        <taxon>Moraxellales</taxon>
        <taxon>Moraxellaceae</taxon>
        <taxon>Acinetobacter</taxon>
    </lineage>
</organism>
<keyword evidence="1" id="KW-0732">Signal</keyword>
<accession>A0ABU3WHR7</accession>
<protein>
    <submittedName>
        <fullName evidence="2">Uncharacterized protein</fullName>
    </submittedName>
</protein>
<sequence>MKKLIMGLCLSCALLTQYSFAGQTAEDVTAQYLTAVNQKGLPGTVQYFHPDELNKFKSAFVSVFESTQNKEMIQAFFGKNISVSELKKMPADLFTEQMFGTLSKILKTEDIHFDDSKILGSVQEGELKHLLVRQFAHMNSMEFSSVQIVTLKPYQDSWKLMFSDKLDTMVKAMQAGLAAKN</sequence>
<feature type="chain" id="PRO_5045764451" evidence="1">
    <location>
        <begin position="22"/>
        <end position="181"/>
    </location>
</feature>
<name>A0ABU3WHR7_9GAMM</name>
<dbReference type="RefSeq" id="WP_160116968.1">
    <property type="nucleotide sequence ID" value="NZ_CP032134.1"/>
</dbReference>
<feature type="signal peptide" evidence="1">
    <location>
        <begin position="1"/>
        <end position="21"/>
    </location>
</feature>
<dbReference type="EMBL" id="JASVDY010000005">
    <property type="protein sequence ID" value="MDV2469954.1"/>
    <property type="molecule type" value="Genomic_DNA"/>
</dbReference>
<proteinExistence type="predicted"/>